<dbReference type="GO" id="GO:0008270">
    <property type="term" value="F:zinc ion binding"/>
    <property type="evidence" value="ECO:0007669"/>
    <property type="project" value="UniProtKB-UniRule"/>
</dbReference>
<keyword evidence="1" id="KW-0862">Zinc</keyword>
<proteinExistence type="predicted"/>
<evidence type="ECO:0000313" key="3">
    <source>
        <dbReference type="EMBL" id="KZS04924.1"/>
    </source>
</evidence>
<name>A0A164MCA1_9CRUS</name>
<dbReference type="Proteomes" id="UP000076858">
    <property type="component" value="Unassembled WGS sequence"/>
</dbReference>
<dbReference type="CDD" id="cd23024">
    <property type="entry name" value="zf-HIT_ZNHIT2-3"/>
    <property type="match status" value="1"/>
</dbReference>
<evidence type="ECO:0000256" key="1">
    <source>
        <dbReference type="PROSITE-ProRule" id="PRU00453"/>
    </source>
</evidence>
<reference evidence="3 4" key="1">
    <citation type="submission" date="2016-03" db="EMBL/GenBank/DDBJ databases">
        <title>EvidentialGene: Evidence-directed Construction of Genes on Genomes.</title>
        <authorList>
            <person name="Gilbert D.G."/>
            <person name="Choi J.-H."/>
            <person name="Mockaitis K."/>
            <person name="Colbourne J."/>
            <person name="Pfrender M."/>
        </authorList>
    </citation>
    <scope>NUCLEOTIDE SEQUENCE [LARGE SCALE GENOMIC DNA]</scope>
    <source>
        <strain evidence="3 4">Xinb3</strain>
        <tissue evidence="3">Complete organism</tissue>
    </source>
</reference>
<evidence type="ECO:0000313" key="4">
    <source>
        <dbReference type="Proteomes" id="UP000076858"/>
    </source>
</evidence>
<keyword evidence="1" id="KW-0863">Zinc-finger</keyword>
<dbReference type="AlphaFoldDB" id="A0A164MCA1"/>
<evidence type="ECO:0000259" key="2">
    <source>
        <dbReference type="PROSITE" id="PS51083"/>
    </source>
</evidence>
<feature type="domain" description="HIT-type" evidence="2">
    <location>
        <begin position="14"/>
        <end position="47"/>
    </location>
</feature>
<keyword evidence="1" id="KW-0479">Metal-binding</keyword>
<dbReference type="Gene3D" id="3.30.60.190">
    <property type="match status" value="1"/>
</dbReference>
<keyword evidence="4" id="KW-1185">Reference proteome</keyword>
<dbReference type="InterPro" id="IPR007529">
    <property type="entry name" value="Znf_HIT"/>
</dbReference>
<dbReference type="OrthoDB" id="10005492at2759"/>
<sequence length="334" mass="38352">MDKITFTSDCVICCELCKEQKAKYTCPRCDIQYCSVMCYKSSQHTQCSEYFFKECILKELAGSNMENHFGKNGKTNMENLLKKDSTTYADDLDSDDSEDGCLENFINRMKNIDLNDSDAVWSLLTEKERMEFKKKLFSGEVVELLPNWNPWWIEKPKFPTKECDVPESMKIPPVKTTIPLLSSVMLKKPNEKVVNGLGNILYGYAYASRLYMQDWTGNVSFVIETILAASTILYTNQCFETAQEAINCAQFSANKLFEISDELDLLVRNDIEQIQKSRIFLLAALSDISALLYKGMEAKRAPVKRLHIAIKKVDFYLSLVCEFDLNLFKCNVEH</sequence>
<dbReference type="SUPFAM" id="SSF144232">
    <property type="entry name" value="HIT/MYND zinc finger-like"/>
    <property type="match status" value="1"/>
</dbReference>
<protein>
    <submittedName>
        <fullName evidence="3">Zinc finger HIT domain-containing protein 2</fullName>
    </submittedName>
</protein>
<dbReference type="PANTHER" id="PTHR15555:SF0">
    <property type="entry name" value="ZINC FINGER HIT DOMAIN-CONTAINING PROTEIN 2"/>
    <property type="match status" value="1"/>
</dbReference>
<dbReference type="PANTHER" id="PTHR15555">
    <property type="entry name" value="ZINC FINGER HIT DOMAIN CONTAINING PROTEIN 2 PROTEIN FON -RELATED"/>
    <property type="match status" value="1"/>
</dbReference>
<gene>
    <name evidence="3" type="ORF">APZ42_032030</name>
</gene>
<dbReference type="EMBL" id="LRGB01003030">
    <property type="protein sequence ID" value="KZS04924.1"/>
    <property type="molecule type" value="Genomic_DNA"/>
</dbReference>
<organism evidence="3 4">
    <name type="scientific">Daphnia magna</name>
    <dbReference type="NCBI Taxonomy" id="35525"/>
    <lineage>
        <taxon>Eukaryota</taxon>
        <taxon>Metazoa</taxon>
        <taxon>Ecdysozoa</taxon>
        <taxon>Arthropoda</taxon>
        <taxon>Crustacea</taxon>
        <taxon>Branchiopoda</taxon>
        <taxon>Diplostraca</taxon>
        <taxon>Cladocera</taxon>
        <taxon>Anomopoda</taxon>
        <taxon>Daphniidae</taxon>
        <taxon>Daphnia</taxon>
    </lineage>
</organism>
<dbReference type="STRING" id="35525.A0A164MCA1"/>
<comment type="caution">
    <text evidence="3">The sequence shown here is derived from an EMBL/GenBank/DDBJ whole genome shotgun (WGS) entry which is preliminary data.</text>
</comment>
<dbReference type="Pfam" id="PF04438">
    <property type="entry name" value="zf-HIT"/>
    <property type="match status" value="1"/>
</dbReference>
<dbReference type="InterPro" id="IPR039646">
    <property type="entry name" value="ZNHIT2"/>
</dbReference>
<accession>A0A164MCA1</accession>
<dbReference type="PROSITE" id="PS51083">
    <property type="entry name" value="ZF_HIT"/>
    <property type="match status" value="1"/>
</dbReference>